<dbReference type="EMBL" id="MLJW01000076">
    <property type="protein sequence ID" value="OIR02249.1"/>
    <property type="molecule type" value="Genomic_DNA"/>
</dbReference>
<proteinExistence type="predicted"/>
<organism evidence="1">
    <name type="scientific">mine drainage metagenome</name>
    <dbReference type="NCBI Taxonomy" id="410659"/>
    <lineage>
        <taxon>unclassified sequences</taxon>
        <taxon>metagenomes</taxon>
        <taxon>ecological metagenomes</taxon>
    </lineage>
</organism>
<reference evidence="1" key="1">
    <citation type="submission" date="2016-10" db="EMBL/GenBank/DDBJ databases">
        <title>Sequence of Gallionella enrichment culture.</title>
        <authorList>
            <person name="Poehlein A."/>
            <person name="Muehling M."/>
            <person name="Daniel R."/>
        </authorList>
    </citation>
    <scope>NUCLEOTIDE SEQUENCE</scope>
</reference>
<gene>
    <name evidence="1" type="ORF">GALL_156210</name>
</gene>
<accession>A0A1J5S1H5</accession>
<comment type="caution">
    <text evidence="1">The sequence shown here is derived from an EMBL/GenBank/DDBJ whole genome shotgun (WGS) entry which is preliminary data.</text>
</comment>
<sequence length="273" mass="28492">MKAFLAICLMVFATFVWAEDKPAANQSGPGVVQGEVLEVQNVANFTYLRLKTQDGEIWAAVINAPVKLGAKVTIENAIVMKNFESKTLKKTFPSIVFGSLSGSAGSAASPHGMAMSGENAMSGSAMSGSPTGGSAMNGAMDGATGSGHALGTAYATIPAKKLDTINDEHIPKAKSANAKTVAEIIKNRVALRGKTVVVRGKVVKYNAGIMGKNWIHLRDGSGSAADDTNDILVTSTNETKLNDVVTVKGVVHNDEDFGAGYAYKVLIEDATLQ</sequence>
<protein>
    <recommendedName>
        <fullName evidence="2">Bacterial OB-fold domain-containing protein</fullName>
    </recommendedName>
</protein>
<evidence type="ECO:0008006" key="2">
    <source>
        <dbReference type="Google" id="ProtNLM"/>
    </source>
</evidence>
<dbReference type="AlphaFoldDB" id="A0A1J5S1H5"/>
<evidence type="ECO:0000313" key="1">
    <source>
        <dbReference type="EMBL" id="OIR02249.1"/>
    </source>
</evidence>
<name>A0A1J5S1H5_9ZZZZ</name>